<evidence type="ECO:0000313" key="2">
    <source>
        <dbReference type="EMBL" id="KAK2177692.1"/>
    </source>
</evidence>
<keyword evidence="3" id="KW-1185">Reference proteome</keyword>
<feature type="non-terminal residue" evidence="2">
    <location>
        <position position="1"/>
    </location>
</feature>
<dbReference type="AlphaFoldDB" id="A0AAD9KUS5"/>
<dbReference type="Proteomes" id="UP001209878">
    <property type="component" value="Unassembled WGS sequence"/>
</dbReference>
<comment type="caution">
    <text evidence="2">The sequence shown here is derived from an EMBL/GenBank/DDBJ whole genome shotgun (WGS) entry which is preliminary data.</text>
</comment>
<feature type="region of interest" description="Disordered" evidence="1">
    <location>
        <begin position="1"/>
        <end position="59"/>
    </location>
</feature>
<protein>
    <submittedName>
        <fullName evidence="2">Uncharacterized protein</fullName>
    </submittedName>
</protein>
<evidence type="ECO:0000256" key="1">
    <source>
        <dbReference type="SAM" id="MobiDB-lite"/>
    </source>
</evidence>
<accession>A0AAD9KUS5</accession>
<dbReference type="EMBL" id="JAODUO010000583">
    <property type="protein sequence ID" value="KAK2177692.1"/>
    <property type="molecule type" value="Genomic_DNA"/>
</dbReference>
<gene>
    <name evidence="2" type="ORF">NP493_583g00053</name>
</gene>
<organism evidence="2 3">
    <name type="scientific">Ridgeia piscesae</name>
    <name type="common">Tubeworm</name>
    <dbReference type="NCBI Taxonomy" id="27915"/>
    <lineage>
        <taxon>Eukaryota</taxon>
        <taxon>Metazoa</taxon>
        <taxon>Spiralia</taxon>
        <taxon>Lophotrochozoa</taxon>
        <taxon>Annelida</taxon>
        <taxon>Polychaeta</taxon>
        <taxon>Sedentaria</taxon>
        <taxon>Canalipalpata</taxon>
        <taxon>Sabellida</taxon>
        <taxon>Siboglinidae</taxon>
        <taxon>Ridgeia</taxon>
    </lineage>
</organism>
<proteinExistence type="predicted"/>
<evidence type="ECO:0000313" key="3">
    <source>
        <dbReference type="Proteomes" id="UP001209878"/>
    </source>
</evidence>
<feature type="compositionally biased region" description="Basic residues" evidence="1">
    <location>
        <begin position="19"/>
        <end position="41"/>
    </location>
</feature>
<sequence>PGFHEAGATFGGRPQWRAGGRRGSVRGRARLRPGRHRRRSAHVAASSSGGIDTTPPDSRTSVLCRQGCMDGRDISYKQVAVVENFFDIIYNVHVEMDARGGKHAGQKRTYRAVLSIVRIGPSSTQKLRVDAARLRVSAADVFTTVMNIS</sequence>
<name>A0AAD9KUS5_RIDPI</name>
<reference evidence="2" key="1">
    <citation type="journal article" date="2023" name="Mol. Biol. Evol.">
        <title>Third-Generation Sequencing Reveals the Adaptive Role of the Epigenome in Three Deep-Sea Polychaetes.</title>
        <authorList>
            <person name="Perez M."/>
            <person name="Aroh O."/>
            <person name="Sun Y."/>
            <person name="Lan Y."/>
            <person name="Juniper S.K."/>
            <person name="Young C.R."/>
            <person name="Angers B."/>
            <person name="Qian P.Y."/>
        </authorList>
    </citation>
    <scope>NUCLEOTIDE SEQUENCE</scope>
    <source>
        <strain evidence="2">R07B-5</strain>
    </source>
</reference>